<dbReference type="AlphaFoldDB" id="A0A2Z6DY20"/>
<dbReference type="Gene3D" id="2.40.50.100">
    <property type="match status" value="1"/>
</dbReference>
<sequence>MQTTNAIADDRIYLPTHQWLQPEGEGLWRMGITPFAAEQLGDVVFVELPDREVRVNEDETLFVVESVKTASDVPAPVDLEVLDVNRALHDHPEWLNEAPLHHWIVLFRAEKPIDPEKCLTAETYAQRIAAER</sequence>
<organism evidence="3 4">
    <name type="scientific">Hydrogenophilus thermoluteolus</name>
    <name type="common">Pseudomonas hydrogenothermophila</name>
    <dbReference type="NCBI Taxonomy" id="297"/>
    <lineage>
        <taxon>Bacteria</taxon>
        <taxon>Pseudomonadati</taxon>
        <taxon>Pseudomonadota</taxon>
        <taxon>Hydrogenophilia</taxon>
        <taxon>Hydrogenophilales</taxon>
        <taxon>Hydrogenophilaceae</taxon>
        <taxon>Hydrogenophilus</taxon>
    </lineage>
</organism>
<dbReference type="InterPro" id="IPR002930">
    <property type="entry name" value="GCV_H"/>
</dbReference>
<accession>A0A2Z6DY20</accession>
<keyword evidence="4" id="KW-1185">Reference proteome</keyword>
<dbReference type="EMBL" id="AP018558">
    <property type="protein sequence ID" value="BBD77396.1"/>
    <property type="molecule type" value="Genomic_DNA"/>
</dbReference>
<dbReference type="PANTHER" id="PTHR11715">
    <property type="entry name" value="GLYCINE CLEAVAGE SYSTEM H PROTEIN"/>
    <property type="match status" value="1"/>
</dbReference>
<dbReference type="GO" id="GO:0005960">
    <property type="term" value="C:glycine cleavage complex"/>
    <property type="evidence" value="ECO:0007669"/>
    <property type="project" value="InterPro"/>
</dbReference>
<proteinExistence type="predicted"/>
<dbReference type="Proteomes" id="UP000262004">
    <property type="component" value="Chromosome"/>
</dbReference>
<evidence type="ECO:0000256" key="1">
    <source>
        <dbReference type="ARBA" id="ARBA00022823"/>
    </source>
</evidence>
<dbReference type="SUPFAM" id="SSF51230">
    <property type="entry name" value="Single hybrid motif"/>
    <property type="match status" value="1"/>
</dbReference>
<evidence type="ECO:0000259" key="2">
    <source>
        <dbReference type="PROSITE" id="PS50968"/>
    </source>
</evidence>
<feature type="domain" description="Lipoyl-binding" evidence="2">
    <location>
        <begin position="27"/>
        <end position="108"/>
    </location>
</feature>
<protein>
    <submittedName>
        <fullName evidence="3">Glycine cleavage system protein H</fullName>
    </submittedName>
</protein>
<dbReference type="NCBIfam" id="NF002270">
    <property type="entry name" value="PRK01202.1"/>
    <property type="match status" value="1"/>
</dbReference>
<name>A0A2Z6DY20_HYDTE</name>
<dbReference type="GO" id="GO:0019464">
    <property type="term" value="P:glycine decarboxylation via glycine cleavage system"/>
    <property type="evidence" value="ECO:0007669"/>
    <property type="project" value="InterPro"/>
</dbReference>
<dbReference type="KEGG" id="htl:HPTL_1132"/>
<keyword evidence="1" id="KW-0450">Lipoyl</keyword>
<evidence type="ECO:0000313" key="3">
    <source>
        <dbReference type="EMBL" id="BBD77396.1"/>
    </source>
</evidence>
<dbReference type="RefSeq" id="WP_119335136.1">
    <property type="nucleotide sequence ID" value="NZ_AP018558.1"/>
</dbReference>
<dbReference type="InterPro" id="IPR000089">
    <property type="entry name" value="Biotin_lipoyl"/>
</dbReference>
<dbReference type="Pfam" id="PF01597">
    <property type="entry name" value="GCV_H"/>
    <property type="match status" value="1"/>
</dbReference>
<evidence type="ECO:0000313" key="4">
    <source>
        <dbReference type="Proteomes" id="UP000262004"/>
    </source>
</evidence>
<dbReference type="InterPro" id="IPR011053">
    <property type="entry name" value="Single_hybrid_motif"/>
</dbReference>
<dbReference type="CDD" id="cd06848">
    <property type="entry name" value="GCS_H"/>
    <property type="match status" value="1"/>
</dbReference>
<reference evidence="3 4" key="1">
    <citation type="submission" date="2018-04" db="EMBL/GenBank/DDBJ databases">
        <title>Complete genome sequence of Hydrogenophilus thermoluteolus TH-1.</title>
        <authorList>
            <person name="Arai H."/>
        </authorList>
    </citation>
    <scope>NUCLEOTIDE SEQUENCE [LARGE SCALE GENOMIC DNA]</scope>
    <source>
        <strain evidence="3 4">TH-1</strain>
    </source>
</reference>
<dbReference type="PROSITE" id="PS50968">
    <property type="entry name" value="BIOTINYL_LIPOYL"/>
    <property type="match status" value="1"/>
</dbReference>
<dbReference type="InterPro" id="IPR033753">
    <property type="entry name" value="GCV_H/Fam206"/>
</dbReference>
<dbReference type="OrthoDB" id="5293986at2"/>
<gene>
    <name evidence="3" type="ORF">HPTL_1132</name>
</gene>
<dbReference type="GO" id="GO:0009249">
    <property type="term" value="P:protein lipoylation"/>
    <property type="evidence" value="ECO:0007669"/>
    <property type="project" value="TreeGrafter"/>
</dbReference>
<dbReference type="PANTHER" id="PTHR11715:SF3">
    <property type="entry name" value="GLYCINE CLEAVAGE SYSTEM H PROTEIN-RELATED"/>
    <property type="match status" value="1"/>
</dbReference>
<dbReference type="GO" id="GO:0005737">
    <property type="term" value="C:cytoplasm"/>
    <property type="evidence" value="ECO:0007669"/>
    <property type="project" value="TreeGrafter"/>
</dbReference>